<dbReference type="InterPro" id="IPR026896">
    <property type="entry name" value="CSTF_C"/>
</dbReference>
<evidence type="ECO:0000313" key="4">
    <source>
        <dbReference type="EMBL" id="KAG7663959.1"/>
    </source>
</evidence>
<dbReference type="OrthoDB" id="272703at2759"/>
<dbReference type="PROSITE" id="PS50102">
    <property type="entry name" value="RRM"/>
    <property type="match status" value="1"/>
</dbReference>
<keyword evidence="5" id="KW-1185">Reference proteome</keyword>
<dbReference type="PANTHER" id="PTHR45735:SF2">
    <property type="entry name" value="CLEAVAGE STIMULATION FACTOR SUBUNIT 2"/>
    <property type="match status" value="1"/>
</dbReference>
<accession>A0A8J5QD03</accession>
<protein>
    <recommendedName>
        <fullName evidence="3">RRM domain-containing protein</fullName>
    </recommendedName>
</protein>
<dbReference type="GO" id="GO:0003729">
    <property type="term" value="F:mRNA binding"/>
    <property type="evidence" value="ECO:0007669"/>
    <property type="project" value="TreeGrafter"/>
</dbReference>
<reference evidence="4 5" key="1">
    <citation type="journal article" date="2021" name="DNA Res.">
        <title>Genome analysis of Candida subhashii reveals its hybrid nature and dual mitochondrial genome conformations.</title>
        <authorList>
            <person name="Mixao V."/>
            <person name="Hegedusova E."/>
            <person name="Saus E."/>
            <person name="Pryszcz L.P."/>
            <person name="Cillingova A."/>
            <person name="Nosek J."/>
            <person name="Gabaldon T."/>
        </authorList>
    </citation>
    <scope>NUCLEOTIDE SEQUENCE [LARGE SCALE GENOMIC DNA]</scope>
    <source>
        <strain evidence="4 5">CBS 10753</strain>
    </source>
</reference>
<dbReference type="CDD" id="cd00590">
    <property type="entry name" value="RRM_SF"/>
    <property type="match status" value="1"/>
</dbReference>
<feature type="compositionally biased region" description="Basic and acidic residues" evidence="2">
    <location>
        <begin position="386"/>
        <end position="399"/>
    </location>
</feature>
<feature type="region of interest" description="Disordered" evidence="2">
    <location>
        <begin position="377"/>
        <end position="399"/>
    </location>
</feature>
<dbReference type="EMBL" id="JAGSYN010000112">
    <property type="protein sequence ID" value="KAG7663959.1"/>
    <property type="molecule type" value="Genomic_DNA"/>
</dbReference>
<dbReference type="InterPro" id="IPR000504">
    <property type="entry name" value="RRM_dom"/>
</dbReference>
<organism evidence="4 5">
    <name type="scientific">[Candida] subhashii</name>
    <dbReference type="NCBI Taxonomy" id="561895"/>
    <lineage>
        <taxon>Eukaryota</taxon>
        <taxon>Fungi</taxon>
        <taxon>Dikarya</taxon>
        <taxon>Ascomycota</taxon>
        <taxon>Saccharomycotina</taxon>
        <taxon>Pichiomycetes</taxon>
        <taxon>Debaryomycetaceae</taxon>
        <taxon>Spathaspora</taxon>
    </lineage>
</organism>
<dbReference type="Proteomes" id="UP000694255">
    <property type="component" value="Unassembled WGS sequence"/>
</dbReference>
<name>A0A8J5QD03_9ASCO</name>
<dbReference type="SMART" id="SM00360">
    <property type="entry name" value="RRM"/>
    <property type="match status" value="1"/>
</dbReference>
<dbReference type="PANTHER" id="PTHR45735">
    <property type="entry name" value="CLEAVAGE STIMULATION FACTOR SUBUNIT 2"/>
    <property type="match status" value="1"/>
</dbReference>
<feature type="compositionally biased region" description="Low complexity" evidence="2">
    <location>
        <begin position="318"/>
        <end position="340"/>
    </location>
</feature>
<dbReference type="Pfam" id="PF14304">
    <property type="entry name" value="CSTF_C"/>
    <property type="match status" value="1"/>
</dbReference>
<gene>
    <name evidence="4" type="ORF">J8A68_002520</name>
</gene>
<evidence type="ECO:0000256" key="1">
    <source>
        <dbReference type="PROSITE-ProRule" id="PRU00176"/>
    </source>
</evidence>
<dbReference type="AlphaFoldDB" id="A0A8J5QD03"/>
<feature type="compositionally biased region" description="Polar residues" evidence="2">
    <location>
        <begin position="266"/>
        <end position="280"/>
    </location>
</feature>
<feature type="region of interest" description="Disordered" evidence="2">
    <location>
        <begin position="266"/>
        <end position="340"/>
    </location>
</feature>
<dbReference type="GeneID" id="73469321"/>
<dbReference type="GO" id="GO:0031124">
    <property type="term" value="P:mRNA 3'-end processing"/>
    <property type="evidence" value="ECO:0007669"/>
    <property type="project" value="InterPro"/>
</dbReference>
<comment type="caution">
    <text evidence="4">The sequence shown here is derived from an EMBL/GenBank/DDBJ whole genome shotgun (WGS) entry which is preliminary data.</text>
</comment>
<evidence type="ECO:0000256" key="2">
    <source>
        <dbReference type="SAM" id="MobiDB-lite"/>
    </source>
</evidence>
<evidence type="ECO:0000259" key="3">
    <source>
        <dbReference type="PROSITE" id="PS50102"/>
    </source>
</evidence>
<feature type="domain" description="RRM" evidence="3">
    <location>
        <begin position="8"/>
        <end position="89"/>
    </location>
</feature>
<dbReference type="Pfam" id="PF00076">
    <property type="entry name" value="RRM_1"/>
    <property type="match status" value="1"/>
</dbReference>
<evidence type="ECO:0000313" key="5">
    <source>
        <dbReference type="Proteomes" id="UP000694255"/>
    </source>
</evidence>
<dbReference type="GO" id="GO:0005847">
    <property type="term" value="C:mRNA cleavage and polyadenylation specificity factor complex"/>
    <property type="evidence" value="ECO:0007669"/>
    <property type="project" value="TreeGrafter"/>
</dbReference>
<dbReference type="InterPro" id="IPR025742">
    <property type="entry name" value="CSTF2_hinge"/>
</dbReference>
<proteinExistence type="predicted"/>
<dbReference type="Pfam" id="PF14327">
    <property type="entry name" value="CSTF2_hinge"/>
    <property type="match status" value="1"/>
</dbReference>
<sequence length="399" mass="44038">MPPKVNSTILYVGSIPFDWDEETVKSVICGSGNVVDVRLGFDYAGKNKGFCFVEYQTIRDAQRAFPLLNQITVFHNNHPKKLRIESSKEGFQKGGPQPPSDQRPILQLNRNKLPDYVRLPQEMLMYPSGNRISNSPIPTNIPMKPHRGGPGPGPRAGPGPVPVPGPITTGPAQPMPTKLTNATKTLQQPLSLPFAITDKINETLSKIPPVQLIELIANLKNMLSGPDAHRVMDVFQMSPNFAASAAQALLLMGFIDSDVISESMKSASSTPQPVQVSTPSIPTPVAVNPAYNQPTYHAPPPPSTLYSNPYGLPIPASQQQQQQQYQFQQQQQPPQQQLYQQQPISKWPHLPLETQRKLLARPPDQAELMAQVLSLPPDQINSLPPDKQEMVKSLRAEYL</sequence>
<keyword evidence="1" id="KW-0694">RNA-binding</keyword>
<dbReference type="RefSeq" id="XP_049264191.1">
    <property type="nucleotide sequence ID" value="XM_049406280.1"/>
</dbReference>